<protein>
    <recommendedName>
        <fullName evidence="2">Transposase Tc1-like domain-containing protein</fullName>
    </recommendedName>
</protein>
<evidence type="ECO:0008006" key="2">
    <source>
        <dbReference type="Google" id="ProtNLM"/>
    </source>
</evidence>
<evidence type="ECO:0000313" key="1">
    <source>
        <dbReference type="EMBL" id="ETV74119.1"/>
    </source>
</evidence>
<dbReference type="InterPro" id="IPR036397">
    <property type="entry name" value="RNaseH_sf"/>
</dbReference>
<dbReference type="PANTHER" id="PTHR47169">
    <property type="entry name" value="OS01G0541250 PROTEIN"/>
    <property type="match status" value="1"/>
</dbReference>
<dbReference type="GeneID" id="20813080"/>
<dbReference type="AlphaFoldDB" id="W4G525"/>
<dbReference type="Gene3D" id="3.30.420.10">
    <property type="entry name" value="Ribonuclease H-like superfamily/Ribonuclease H"/>
    <property type="match status" value="2"/>
</dbReference>
<organism evidence="1">
    <name type="scientific">Aphanomyces astaci</name>
    <name type="common">Crayfish plague agent</name>
    <dbReference type="NCBI Taxonomy" id="112090"/>
    <lineage>
        <taxon>Eukaryota</taxon>
        <taxon>Sar</taxon>
        <taxon>Stramenopiles</taxon>
        <taxon>Oomycota</taxon>
        <taxon>Saprolegniomycetes</taxon>
        <taxon>Saprolegniales</taxon>
        <taxon>Verrucalvaceae</taxon>
        <taxon>Aphanomyces</taxon>
    </lineage>
</organism>
<proteinExistence type="predicted"/>
<accession>W4G525</accession>
<reference evidence="1" key="1">
    <citation type="submission" date="2013-12" db="EMBL/GenBank/DDBJ databases">
        <title>The Genome Sequence of Aphanomyces astaci APO3.</title>
        <authorList>
            <consortium name="The Broad Institute Genomics Platform"/>
            <person name="Russ C."/>
            <person name="Tyler B."/>
            <person name="van West P."/>
            <person name="Dieguez-Uribeondo J."/>
            <person name="Young S.K."/>
            <person name="Zeng Q."/>
            <person name="Gargeya S."/>
            <person name="Fitzgerald M."/>
            <person name="Abouelleil A."/>
            <person name="Alvarado L."/>
            <person name="Chapman S.B."/>
            <person name="Gainer-Dewar J."/>
            <person name="Goldberg J."/>
            <person name="Griggs A."/>
            <person name="Gujja S."/>
            <person name="Hansen M."/>
            <person name="Howarth C."/>
            <person name="Imamovic A."/>
            <person name="Ireland A."/>
            <person name="Larimer J."/>
            <person name="McCowan C."/>
            <person name="Murphy C."/>
            <person name="Pearson M."/>
            <person name="Poon T.W."/>
            <person name="Priest M."/>
            <person name="Roberts A."/>
            <person name="Saif S."/>
            <person name="Shea T."/>
            <person name="Sykes S."/>
            <person name="Wortman J."/>
            <person name="Nusbaum C."/>
            <person name="Birren B."/>
        </authorList>
    </citation>
    <scope>NUCLEOTIDE SEQUENCE [LARGE SCALE GENOMIC DNA]</scope>
    <source>
        <strain evidence="1">APO3</strain>
    </source>
</reference>
<name>W4G525_APHAT</name>
<sequence length="365" mass="41888">MPQALRELSCNQRHDVIRHLHQFIKGGWLTHGAFAKTARELDVSARVVSAIWRTFRGSGKIESNKAGNVGRPKRYTVQDIQQRVGAVPFEQRSTMRDISVATGIPVGTLSRHLKKGTFRRRSTRIKPLLSDANKQERVQFCRWFNADKDRRTMYLLANEAPPCRSWKSKRFIPKVMFLAAVARPRFDEGRGVLFDGKIGMWPFVDLVPAVRSSRNRPAGTLVTTLVNVNANVYRDSNMHDIVHVDEKWFYLTRVKKKFYVYDDEEVAARSVKSKNFITKVIFLAAVARPRYDPAIKKDFDGKIGIWPFVEIVAAKRKRINREKRTPVTVPQNVNGGVYKEFMLQKVVPAVLARFPVGELRRGVRI</sequence>
<dbReference type="RefSeq" id="XP_009836225.1">
    <property type="nucleotide sequence ID" value="XM_009837923.1"/>
</dbReference>
<dbReference type="EMBL" id="KI913145">
    <property type="protein sequence ID" value="ETV74119.1"/>
    <property type="molecule type" value="Genomic_DNA"/>
</dbReference>
<gene>
    <name evidence="1" type="ORF">H257_11084</name>
</gene>
<dbReference type="VEuPathDB" id="FungiDB:H257_11084"/>
<dbReference type="GO" id="GO:0003676">
    <property type="term" value="F:nucleic acid binding"/>
    <property type="evidence" value="ECO:0007669"/>
    <property type="project" value="InterPro"/>
</dbReference>